<keyword evidence="3" id="KW-1185">Reference proteome</keyword>
<feature type="chain" id="PRO_5007372221" evidence="1">
    <location>
        <begin position="27"/>
        <end position="126"/>
    </location>
</feature>
<accession>A0A069PMJ5</accession>
<dbReference type="InterPro" id="IPR021333">
    <property type="entry name" value="DUF2946"/>
</dbReference>
<evidence type="ECO:0000313" key="3">
    <source>
        <dbReference type="Proteomes" id="UP000027466"/>
    </source>
</evidence>
<protein>
    <submittedName>
        <fullName evidence="2">MFS transporter</fullName>
    </submittedName>
</protein>
<dbReference type="RefSeq" id="WP_035933172.1">
    <property type="nucleotide sequence ID" value="NZ_CADFFX010000011.1"/>
</dbReference>
<comment type="caution">
    <text evidence="2">The sequence shown here is derived from an EMBL/GenBank/DDBJ whole genome shotgun (WGS) entry which is preliminary data.</text>
</comment>
<proteinExistence type="predicted"/>
<evidence type="ECO:0000313" key="2">
    <source>
        <dbReference type="EMBL" id="KDR41825.1"/>
    </source>
</evidence>
<name>A0A069PMJ5_9BURK</name>
<dbReference type="Proteomes" id="UP000027466">
    <property type="component" value="Unassembled WGS sequence"/>
</dbReference>
<dbReference type="EMBL" id="JFHC01000023">
    <property type="protein sequence ID" value="KDR41825.1"/>
    <property type="molecule type" value="Genomic_DNA"/>
</dbReference>
<keyword evidence="1" id="KW-0732">Signal</keyword>
<reference evidence="2 3" key="1">
    <citation type="submission" date="2014-03" db="EMBL/GenBank/DDBJ databases">
        <title>Draft Genome Sequences of Four Burkholderia Strains.</title>
        <authorList>
            <person name="Liu X.Y."/>
            <person name="Li C.X."/>
            <person name="Xu J.H."/>
        </authorList>
    </citation>
    <scope>NUCLEOTIDE SEQUENCE [LARGE SCALE GENOMIC DNA]</scope>
    <source>
        <strain evidence="2 3">DSM 50014</strain>
    </source>
</reference>
<evidence type="ECO:0000256" key="1">
    <source>
        <dbReference type="SAM" id="SignalP"/>
    </source>
</evidence>
<gene>
    <name evidence="2" type="ORF">BG61_15135</name>
</gene>
<organism evidence="2 3">
    <name type="scientific">Caballeronia glathei</name>
    <dbReference type="NCBI Taxonomy" id="60547"/>
    <lineage>
        <taxon>Bacteria</taxon>
        <taxon>Pseudomonadati</taxon>
        <taxon>Pseudomonadota</taxon>
        <taxon>Betaproteobacteria</taxon>
        <taxon>Burkholderiales</taxon>
        <taxon>Burkholderiaceae</taxon>
        <taxon>Caballeronia</taxon>
    </lineage>
</organism>
<sequence>MRSALIRKIGGLVGLLAILMSTLAPAASQMLERGRIEAMLATFCTADTGGQNRYVEQQGNKAPALGHLQACDYCNLSAHTPLLPPPAAAALAATPGESQPAADRRAIAPPYAPVVAAQPRAPPFPA</sequence>
<dbReference type="Pfam" id="PF11162">
    <property type="entry name" value="DUF2946"/>
    <property type="match status" value="1"/>
</dbReference>
<dbReference type="AlphaFoldDB" id="A0A069PMJ5"/>
<feature type="signal peptide" evidence="1">
    <location>
        <begin position="1"/>
        <end position="26"/>
    </location>
</feature>
<dbReference type="STRING" id="60547.GCA_000751215_03266"/>